<gene>
    <name evidence="2" type="ORF">FGU71_04095</name>
</gene>
<comment type="caution">
    <text evidence="2">The sequence shown here is derived from an EMBL/GenBank/DDBJ whole genome shotgun (WGS) entry which is preliminary data.</text>
</comment>
<protein>
    <submittedName>
        <fullName evidence="2">Helix-turn-helix domain-containing protein</fullName>
    </submittedName>
</protein>
<accession>A0A547PAD4</accession>
<dbReference type="Pfam" id="PF12728">
    <property type="entry name" value="HTH_17"/>
    <property type="match status" value="1"/>
</dbReference>
<reference evidence="2 3" key="1">
    <citation type="submission" date="2019-06" db="EMBL/GenBank/DDBJ databases">
        <title>Erythrobacter insulae sp. nov., isolated from a tidal flat.</title>
        <authorList>
            <person name="Yoon J.-H."/>
        </authorList>
    </citation>
    <scope>NUCLEOTIDE SEQUENCE [LARGE SCALE GENOMIC DNA]</scope>
    <source>
        <strain evidence="2 3">JBTF-M21</strain>
    </source>
</reference>
<dbReference type="EMBL" id="VHJK01000001">
    <property type="protein sequence ID" value="TRD11112.1"/>
    <property type="molecule type" value="Genomic_DNA"/>
</dbReference>
<dbReference type="AlphaFoldDB" id="A0A547PAD4"/>
<dbReference type="GO" id="GO:0003677">
    <property type="term" value="F:DNA binding"/>
    <property type="evidence" value="ECO:0007669"/>
    <property type="project" value="InterPro"/>
</dbReference>
<sequence>MEQLTVSVSAAAKALGLGRTTVYALIKQRKIETIKVGRRTLLTTASLRRLINDETAG</sequence>
<evidence type="ECO:0000313" key="3">
    <source>
        <dbReference type="Proteomes" id="UP000316343"/>
    </source>
</evidence>
<evidence type="ECO:0000313" key="2">
    <source>
        <dbReference type="EMBL" id="TRD11112.1"/>
    </source>
</evidence>
<keyword evidence="3" id="KW-1185">Reference proteome</keyword>
<dbReference type="RefSeq" id="WP_142787376.1">
    <property type="nucleotide sequence ID" value="NZ_VHJK01000001.1"/>
</dbReference>
<organism evidence="2 3">
    <name type="scientific">Erythrobacter insulae</name>
    <dbReference type="NCBI Taxonomy" id="2584124"/>
    <lineage>
        <taxon>Bacteria</taxon>
        <taxon>Pseudomonadati</taxon>
        <taxon>Pseudomonadota</taxon>
        <taxon>Alphaproteobacteria</taxon>
        <taxon>Sphingomonadales</taxon>
        <taxon>Erythrobacteraceae</taxon>
        <taxon>Erythrobacter/Porphyrobacter group</taxon>
        <taxon>Erythrobacter</taxon>
    </lineage>
</organism>
<evidence type="ECO:0000259" key="1">
    <source>
        <dbReference type="Pfam" id="PF12728"/>
    </source>
</evidence>
<dbReference type="InterPro" id="IPR010093">
    <property type="entry name" value="SinI_DNA-bd"/>
</dbReference>
<dbReference type="OrthoDB" id="7226381at2"/>
<dbReference type="InterPro" id="IPR041657">
    <property type="entry name" value="HTH_17"/>
</dbReference>
<name>A0A547PAD4_9SPHN</name>
<dbReference type="NCBIfam" id="TIGR01764">
    <property type="entry name" value="excise"/>
    <property type="match status" value="1"/>
</dbReference>
<dbReference type="Proteomes" id="UP000316343">
    <property type="component" value="Unassembled WGS sequence"/>
</dbReference>
<proteinExistence type="predicted"/>
<feature type="domain" description="Helix-turn-helix" evidence="1">
    <location>
        <begin position="7"/>
        <end position="52"/>
    </location>
</feature>